<dbReference type="SMART" id="SM01130">
    <property type="entry name" value="DHDPS"/>
    <property type="match status" value="1"/>
</dbReference>
<reference evidence="5 6" key="1">
    <citation type="submission" date="2019-07" db="EMBL/GenBank/DDBJ databases">
        <title>R&amp;d 2014.</title>
        <authorList>
            <person name="Klenk H.-P."/>
        </authorList>
    </citation>
    <scope>NUCLEOTIDE SEQUENCE [LARGE SCALE GENOMIC DNA]</scope>
    <source>
        <strain evidence="5 6">DSM 43868</strain>
    </source>
</reference>
<evidence type="ECO:0000256" key="3">
    <source>
        <dbReference type="PIRSR" id="PIRSR001365-1"/>
    </source>
</evidence>
<evidence type="ECO:0000256" key="4">
    <source>
        <dbReference type="PIRSR" id="PIRSR001365-2"/>
    </source>
</evidence>
<feature type="active site" description="Proton donor/acceptor" evidence="3">
    <location>
        <position position="137"/>
    </location>
</feature>
<dbReference type="PANTHER" id="PTHR12128:SF72">
    <property type="entry name" value="DIHYDRODIPICOLINATE SYNTHASE"/>
    <property type="match status" value="1"/>
</dbReference>
<dbReference type="GO" id="GO:0008840">
    <property type="term" value="F:4-hydroxy-tetrahydrodipicolinate synthase activity"/>
    <property type="evidence" value="ECO:0007669"/>
    <property type="project" value="TreeGrafter"/>
</dbReference>
<dbReference type="PANTHER" id="PTHR12128">
    <property type="entry name" value="DIHYDRODIPICOLINATE SYNTHASE"/>
    <property type="match status" value="1"/>
</dbReference>
<sequence length="298" mass="30740">MTQQPWSGVFPYLPTPLDADGTVRRAALADVVERCLAAGVHGLTPLGSSGELPYLTGDQRLAVIEGTVAAAGGRVPVVPGVGGFDTASVVRGAREAVAAGSDGILLVILAYFPLRPAEILGMIGAVAAAVDVPVVLYHHPHLTHVEFSADVIAAAHRDHGVHHVKDASGRITNVARWLDATSGGIRYFSATAVPPTAAMLSGACGWMSGPAAAFPAESVEIYDLAVRGEWTAAQAREHRLDSALNVFRTLGPGRGVKGLFAALGIDVGQPVPPLAPLGPAEVALIRDDLARLTEQGTA</sequence>
<feature type="active site" description="Schiff-base intermediate with substrate" evidence="3">
    <location>
        <position position="165"/>
    </location>
</feature>
<name>A0A562II08_MICOL</name>
<gene>
    <name evidence="5" type="ORF">JD77_05595</name>
</gene>
<dbReference type="Proteomes" id="UP000319825">
    <property type="component" value="Unassembled WGS sequence"/>
</dbReference>
<dbReference type="InterPro" id="IPR002220">
    <property type="entry name" value="DapA-like"/>
</dbReference>
<accession>A0A562II08</accession>
<evidence type="ECO:0000256" key="1">
    <source>
        <dbReference type="ARBA" id="ARBA00023239"/>
    </source>
</evidence>
<dbReference type="CDD" id="cd00408">
    <property type="entry name" value="DHDPS-like"/>
    <property type="match status" value="1"/>
</dbReference>
<feature type="binding site" evidence="4">
    <location>
        <position position="207"/>
    </location>
    <ligand>
        <name>pyruvate</name>
        <dbReference type="ChEBI" id="CHEBI:15361"/>
    </ligand>
</feature>
<evidence type="ECO:0000313" key="5">
    <source>
        <dbReference type="EMBL" id="TWH70570.1"/>
    </source>
</evidence>
<dbReference type="InterPro" id="IPR013785">
    <property type="entry name" value="Aldolase_TIM"/>
</dbReference>
<dbReference type="Gene3D" id="3.20.20.70">
    <property type="entry name" value="Aldolase class I"/>
    <property type="match status" value="1"/>
</dbReference>
<evidence type="ECO:0000313" key="6">
    <source>
        <dbReference type="Proteomes" id="UP000319825"/>
    </source>
</evidence>
<dbReference type="PIRSF" id="PIRSF001365">
    <property type="entry name" value="DHDPS"/>
    <property type="match status" value="1"/>
</dbReference>
<protein>
    <submittedName>
        <fullName evidence="5">4-hydroxy-tetrahydrodipicolinate synthase</fullName>
    </submittedName>
</protein>
<dbReference type="Pfam" id="PF00701">
    <property type="entry name" value="DHDPS"/>
    <property type="match status" value="1"/>
</dbReference>
<organism evidence="5 6">
    <name type="scientific">Micromonospora olivasterospora</name>
    <dbReference type="NCBI Taxonomy" id="1880"/>
    <lineage>
        <taxon>Bacteria</taxon>
        <taxon>Bacillati</taxon>
        <taxon>Actinomycetota</taxon>
        <taxon>Actinomycetes</taxon>
        <taxon>Micromonosporales</taxon>
        <taxon>Micromonosporaceae</taxon>
        <taxon>Micromonospora</taxon>
    </lineage>
</organism>
<dbReference type="AlphaFoldDB" id="A0A562II08"/>
<keyword evidence="6" id="KW-1185">Reference proteome</keyword>
<comment type="similarity">
    <text evidence="2">Belongs to the DapA family.</text>
</comment>
<dbReference type="EMBL" id="VLKE01000001">
    <property type="protein sequence ID" value="TWH70570.1"/>
    <property type="molecule type" value="Genomic_DNA"/>
</dbReference>
<dbReference type="PRINTS" id="PR00146">
    <property type="entry name" value="DHPICSNTHASE"/>
</dbReference>
<dbReference type="RefSeq" id="WP_145776814.1">
    <property type="nucleotide sequence ID" value="NZ_BAAATQ010000107.1"/>
</dbReference>
<proteinExistence type="inferred from homology"/>
<comment type="caution">
    <text evidence="5">The sequence shown here is derived from an EMBL/GenBank/DDBJ whole genome shotgun (WGS) entry which is preliminary data.</text>
</comment>
<dbReference type="OrthoDB" id="9778880at2"/>
<keyword evidence="1 2" id="KW-0456">Lyase</keyword>
<evidence type="ECO:0000256" key="2">
    <source>
        <dbReference type="PIRNR" id="PIRNR001365"/>
    </source>
</evidence>
<dbReference type="SUPFAM" id="SSF51569">
    <property type="entry name" value="Aldolase"/>
    <property type="match status" value="1"/>
</dbReference>